<sequence length="237" mass="25365">MTDLKFLLDDAAGAEPAVTDTDLTADLDRGRRAVRRRRVAGIGAGAVATAVVIGIAWAVFPGGPTANTLPEVVGTTSQPTTEPTNRPTGAKSYVPLAVQTTNFPGGLTCNVVPFGWTAKLLVGGEYEQIQLYDPKLPKSHQQYNDDKITLRWAMMRDEGNGLVPDKFGVPWTELPHVKAGSKDAVITPGPKSDGLREVFVRQSTTGARVIVVTNDATTLGWDEATLLKFAGSCRYRG</sequence>
<reference evidence="3 4" key="1">
    <citation type="submission" date="2020-05" db="EMBL/GenBank/DDBJ databases">
        <title>Genome sequence of Kribbella sandramycini ATCC 39419.</title>
        <authorList>
            <person name="Maclea K.S."/>
            <person name="Fair J.L."/>
        </authorList>
    </citation>
    <scope>NUCLEOTIDE SEQUENCE [LARGE SCALE GENOMIC DNA]</scope>
    <source>
        <strain evidence="3 4">ATCC 39419</strain>
    </source>
</reference>
<evidence type="ECO:0000313" key="2">
    <source>
        <dbReference type="EMBL" id="MBB6565490.1"/>
    </source>
</evidence>
<evidence type="ECO:0008006" key="6">
    <source>
        <dbReference type="Google" id="ProtNLM"/>
    </source>
</evidence>
<reference evidence="2 5" key="2">
    <citation type="submission" date="2020-08" db="EMBL/GenBank/DDBJ databases">
        <title>Sequencing the genomes of 1000 actinobacteria strains.</title>
        <authorList>
            <person name="Klenk H.-P."/>
        </authorList>
    </citation>
    <scope>NUCLEOTIDE SEQUENCE [LARGE SCALE GENOMIC DNA]</scope>
    <source>
        <strain evidence="2 5">DSM 15626</strain>
    </source>
</reference>
<evidence type="ECO:0000313" key="5">
    <source>
        <dbReference type="Proteomes" id="UP000553957"/>
    </source>
</evidence>
<keyword evidence="1" id="KW-0472">Membrane</keyword>
<organism evidence="3 4">
    <name type="scientific">Kribbella sandramycini</name>
    <dbReference type="NCBI Taxonomy" id="60450"/>
    <lineage>
        <taxon>Bacteria</taxon>
        <taxon>Bacillati</taxon>
        <taxon>Actinomycetota</taxon>
        <taxon>Actinomycetes</taxon>
        <taxon>Propionibacteriales</taxon>
        <taxon>Kribbellaceae</taxon>
        <taxon>Kribbella</taxon>
    </lineage>
</organism>
<accession>A0A7Y4L1F4</accession>
<dbReference type="Proteomes" id="UP000553957">
    <property type="component" value="Unassembled WGS sequence"/>
</dbReference>
<evidence type="ECO:0000256" key="1">
    <source>
        <dbReference type="SAM" id="Phobius"/>
    </source>
</evidence>
<dbReference type="Proteomes" id="UP000534306">
    <property type="component" value="Unassembled WGS sequence"/>
</dbReference>
<feature type="transmembrane region" description="Helical" evidence="1">
    <location>
        <begin position="39"/>
        <end position="60"/>
    </location>
</feature>
<name>A0A7Y4L1F4_9ACTN</name>
<keyword evidence="1" id="KW-0812">Transmembrane</keyword>
<keyword evidence="1" id="KW-1133">Transmembrane helix</keyword>
<gene>
    <name evidence="2" type="ORF">HNR71_001127</name>
    <name evidence="3" type="ORF">HPO96_16030</name>
</gene>
<keyword evidence="4" id="KW-1185">Reference proteome</keyword>
<evidence type="ECO:0000313" key="4">
    <source>
        <dbReference type="Proteomes" id="UP000534306"/>
    </source>
</evidence>
<dbReference type="AlphaFoldDB" id="A0A7Y4L1F4"/>
<comment type="caution">
    <text evidence="3">The sequence shown here is derived from an EMBL/GenBank/DDBJ whole genome shotgun (WGS) entry which is preliminary data.</text>
</comment>
<proteinExistence type="predicted"/>
<dbReference type="RefSeq" id="WP_171674238.1">
    <property type="nucleotide sequence ID" value="NZ_BAAAGT010000001.1"/>
</dbReference>
<dbReference type="EMBL" id="JABJRC010000003">
    <property type="protein sequence ID" value="NOL41757.1"/>
    <property type="molecule type" value="Genomic_DNA"/>
</dbReference>
<protein>
    <recommendedName>
        <fullName evidence="6">DUF4245 domain-containing protein</fullName>
    </recommendedName>
</protein>
<evidence type="ECO:0000313" key="3">
    <source>
        <dbReference type="EMBL" id="NOL41757.1"/>
    </source>
</evidence>
<dbReference type="EMBL" id="JACHKF010000001">
    <property type="protein sequence ID" value="MBB6565490.1"/>
    <property type="molecule type" value="Genomic_DNA"/>
</dbReference>